<accession>A0AAJ1FVS5</accession>
<protein>
    <recommendedName>
        <fullName evidence="4">Bacterial type II secretion system protein E domain-containing protein</fullName>
    </recommendedName>
</protein>
<organism evidence="5 6">
    <name type="scientific">Pantoea ananas</name>
    <name type="common">Erwinia uredovora</name>
    <dbReference type="NCBI Taxonomy" id="553"/>
    <lineage>
        <taxon>Bacteria</taxon>
        <taxon>Pseudomonadati</taxon>
        <taxon>Pseudomonadota</taxon>
        <taxon>Gammaproteobacteria</taxon>
        <taxon>Enterobacterales</taxon>
        <taxon>Erwiniaceae</taxon>
        <taxon>Pantoea</taxon>
    </lineage>
</organism>
<dbReference type="Gene3D" id="3.40.50.300">
    <property type="entry name" value="P-loop containing nucleotide triphosphate hydrolases"/>
    <property type="match status" value="1"/>
</dbReference>
<dbReference type="RefSeq" id="WP_028724177.1">
    <property type="nucleotide sequence ID" value="NZ_CP099542.1"/>
</dbReference>
<evidence type="ECO:0000259" key="4">
    <source>
        <dbReference type="Pfam" id="PF00437"/>
    </source>
</evidence>
<dbReference type="Gene3D" id="3.30.450.90">
    <property type="match status" value="1"/>
</dbReference>
<dbReference type="GO" id="GO:0016887">
    <property type="term" value="F:ATP hydrolysis activity"/>
    <property type="evidence" value="ECO:0007669"/>
    <property type="project" value="TreeGrafter"/>
</dbReference>
<dbReference type="GO" id="GO:0005524">
    <property type="term" value="F:ATP binding"/>
    <property type="evidence" value="ECO:0007669"/>
    <property type="project" value="UniProtKB-KW"/>
</dbReference>
<keyword evidence="3" id="KW-0067">ATP-binding</keyword>
<dbReference type="AlphaFoldDB" id="A0AAJ1FVS5"/>
<dbReference type="PANTHER" id="PTHR30258:SF2">
    <property type="entry name" value="COMG OPERON PROTEIN 1"/>
    <property type="match status" value="1"/>
</dbReference>
<keyword evidence="2" id="KW-0547">Nucleotide-binding</keyword>
<reference evidence="5" key="1">
    <citation type="submission" date="2022-06" db="EMBL/GenBank/DDBJ databases">
        <title>Dynamics of rice microbiomes reveals core vertical transmitted seed endophytes.</title>
        <authorList>
            <person name="Liao K."/>
            <person name="Zhang X."/>
        </authorList>
    </citation>
    <scope>NUCLEOTIDE SEQUENCE</scope>
    <source>
        <strain evidence="5">JT1-17</strain>
    </source>
</reference>
<dbReference type="InterPro" id="IPR001482">
    <property type="entry name" value="T2SS/T4SS_dom"/>
</dbReference>
<proteinExistence type="inferred from homology"/>
<comment type="caution">
    <text evidence="5">The sequence shown here is derived from an EMBL/GenBank/DDBJ whole genome shotgun (WGS) entry which is preliminary data.</text>
</comment>
<evidence type="ECO:0000313" key="6">
    <source>
        <dbReference type="Proteomes" id="UP001208888"/>
    </source>
</evidence>
<gene>
    <name evidence="5" type="ORF">NB703_003421</name>
</gene>
<dbReference type="SUPFAM" id="SSF52540">
    <property type="entry name" value="P-loop containing nucleoside triphosphate hydrolases"/>
    <property type="match status" value="1"/>
</dbReference>
<evidence type="ECO:0000256" key="1">
    <source>
        <dbReference type="ARBA" id="ARBA00006611"/>
    </source>
</evidence>
<feature type="domain" description="Bacterial type II secretion system protein E" evidence="4">
    <location>
        <begin position="93"/>
        <end position="460"/>
    </location>
</feature>
<evidence type="ECO:0000256" key="2">
    <source>
        <dbReference type="ARBA" id="ARBA00022741"/>
    </source>
</evidence>
<evidence type="ECO:0000256" key="3">
    <source>
        <dbReference type="ARBA" id="ARBA00022840"/>
    </source>
</evidence>
<dbReference type="PANTHER" id="PTHR30258">
    <property type="entry name" value="TYPE II SECRETION SYSTEM PROTEIN GSPE-RELATED"/>
    <property type="match status" value="1"/>
</dbReference>
<dbReference type="Proteomes" id="UP001208888">
    <property type="component" value="Unassembled WGS sequence"/>
</dbReference>
<name>A0AAJ1FVS5_PANAN</name>
<comment type="similarity">
    <text evidence="1">Belongs to the GSP E family.</text>
</comment>
<evidence type="ECO:0000313" key="5">
    <source>
        <dbReference type="EMBL" id="MCW0345328.1"/>
    </source>
</evidence>
<dbReference type="InterPro" id="IPR027417">
    <property type="entry name" value="P-loop_NTPase"/>
</dbReference>
<sequence length="520" mass="58190">MKPAKEIADFVFAEQHPIQGVTLLIDKNRRQDPAIQRWAMDMAKQHPGAKTEFVTLSELSQRRESAVAQGLVVTENDLDKKDVSRSQDKVLSYFSLAYELHSSDIHFEISADRKLTIIRMRIHGELEVIDELTDEEGITLVSTVYISMCDVREQSFYMGREQSGRVDAKFARQAGLYGARYEHRATPDGLFVVMRMIPDDSKNMPTLPQLGFLPGQIGIVMQMLRLPSGMVLLTGPTGSGKSASMRSFCDLWMKLTGGKKLLLTLENPTEGLMPGAIQTQVMPDDNSPEAISRAWNNGNASSLRLDPDALGTGEMRDLYSILAAIYACETGHLFFSTLHTKTPIGALRRMELFGIDRRLLADPSLIVGLIGQRLVPLLCENCKISWSDKMPELNMETRERLKKYCNVEGVCTAQQLFFRNPEGCECCRKVIPFNGRVVSKGVTGRAAVAEVMRTDARMMKIWLSDGPDAARLDWIKRGGISRLMHLMRYLAEGRVDPLEADLICPLDEDEHLHSEASHVA</sequence>
<dbReference type="EMBL" id="JANFVX010000014">
    <property type="protein sequence ID" value="MCW0345328.1"/>
    <property type="molecule type" value="Genomic_DNA"/>
</dbReference>
<dbReference type="Pfam" id="PF00437">
    <property type="entry name" value="T2SSE"/>
    <property type="match status" value="1"/>
</dbReference>
<dbReference type="GO" id="GO:0005886">
    <property type="term" value="C:plasma membrane"/>
    <property type="evidence" value="ECO:0007669"/>
    <property type="project" value="TreeGrafter"/>
</dbReference>